<reference evidence="3" key="1">
    <citation type="journal article" date="2020" name="Stud. Mycol.">
        <title>101 Dothideomycetes genomes: a test case for predicting lifestyles and emergence of pathogens.</title>
        <authorList>
            <person name="Haridas S."/>
            <person name="Albert R."/>
            <person name="Binder M."/>
            <person name="Bloem J."/>
            <person name="Labutti K."/>
            <person name="Salamov A."/>
            <person name="Andreopoulos B."/>
            <person name="Baker S."/>
            <person name="Barry K."/>
            <person name="Bills G."/>
            <person name="Bluhm B."/>
            <person name="Cannon C."/>
            <person name="Castanera R."/>
            <person name="Culley D."/>
            <person name="Daum C."/>
            <person name="Ezra D."/>
            <person name="Gonzalez J."/>
            <person name="Henrissat B."/>
            <person name="Kuo A."/>
            <person name="Liang C."/>
            <person name="Lipzen A."/>
            <person name="Lutzoni F."/>
            <person name="Magnuson J."/>
            <person name="Mondo S."/>
            <person name="Nolan M."/>
            <person name="Ohm R."/>
            <person name="Pangilinan J."/>
            <person name="Park H.-J."/>
            <person name="Ramirez L."/>
            <person name="Alfaro M."/>
            <person name="Sun H."/>
            <person name="Tritt A."/>
            <person name="Yoshinaga Y."/>
            <person name="Zwiers L.-H."/>
            <person name="Turgeon B."/>
            <person name="Goodwin S."/>
            <person name="Spatafora J."/>
            <person name="Crous P."/>
            <person name="Grigoriev I."/>
        </authorList>
    </citation>
    <scope>NUCLEOTIDE SEQUENCE</scope>
    <source>
        <strain evidence="3">CBS 279.74</strain>
    </source>
</reference>
<dbReference type="InterPro" id="IPR016161">
    <property type="entry name" value="Ald_DH/histidinol_DH"/>
</dbReference>
<gene>
    <name evidence="3" type="ORF">K504DRAFT_461772</name>
</gene>
<dbReference type="Gene3D" id="3.40.605.10">
    <property type="entry name" value="Aldehyde Dehydrogenase, Chain A, domain 1"/>
    <property type="match status" value="1"/>
</dbReference>
<keyword evidence="1" id="KW-0560">Oxidoreductase</keyword>
<dbReference type="InterPro" id="IPR016162">
    <property type="entry name" value="Ald_DH_N"/>
</dbReference>
<accession>A0A6G1KLG9</accession>
<dbReference type="Proteomes" id="UP000799428">
    <property type="component" value="Unassembled WGS sequence"/>
</dbReference>
<dbReference type="OrthoDB" id="310895at2759"/>
<keyword evidence="4" id="KW-1185">Reference proteome</keyword>
<evidence type="ECO:0000256" key="1">
    <source>
        <dbReference type="ARBA" id="ARBA00023002"/>
    </source>
</evidence>
<protein>
    <submittedName>
        <fullName evidence="3">Aldehyde dehydrogenase</fullName>
    </submittedName>
</protein>
<name>A0A6G1KLG9_9PLEO</name>
<dbReference type="EMBL" id="MU005765">
    <property type="protein sequence ID" value="KAF2713207.1"/>
    <property type="molecule type" value="Genomic_DNA"/>
</dbReference>
<dbReference type="SUPFAM" id="SSF53720">
    <property type="entry name" value="ALDH-like"/>
    <property type="match status" value="1"/>
</dbReference>
<dbReference type="InterPro" id="IPR016163">
    <property type="entry name" value="Ald_DH_C"/>
</dbReference>
<evidence type="ECO:0000313" key="4">
    <source>
        <dbReference type="Proteomes" id="UP000799428"/>
    </source>
</evidence>
<dbReference type="PANTHER" id="PTHR43353:SF6">
    <property type="entry name" value="CYTOPLASMIC ALDEHYDE DEHYDROGENASE (EUROFUNG)"/>
    <property type="match status" value="1"/>
</dbReference>
<dbReference type="Gene3D" id="3.40.309.10">
    <property type="entry name" value="Aldehyde Dehydrogenase, Chain A, domain 2"/>
    <property type="match status" value="1"/>
</dbReference>
<dbReference type="InterPro" id="IPR015590">
    <property type="entry name" value="Aldehyde_DH_dom"/>
</dbReference>
<dbReference type="Pfam" id="PF00171">
    <property type="entry name" value="Aldedh"/>
    <property type="match status" value="1"/>
</dbReference>
<dbReference type="GO" id="GO:0004777">
    <property type="term" value="F:succinate-semialdehyde dehydrogenase (NAD+) activity"/>
    <property type="evidence" value="ECO:0007669"/>
    <property type="project" value="TreeGrafter"/>
</dbReference>
<organism evidence="3 4">
    <name type="scientific">Pleomassaria siparia CBS 279.74</name>
    <dbReference type="NCBI Taxonomy" id="1314801"/>
    <lineage>
        <taxon>Eukaryota</taxon>
        <taxon>Fungi</taxon>
        <taxon>Dikarya</taxon>
        <taxon>Ascomycota</taxon>
        <taxon>Pezizomycotina</taxon>
        <taxon>Dothideomycetes</taxon>
        <taxon>Pleosporomycetidae</taxon>
        <taxon>Pleosporales</taxon>
        <taxon>Pleomassariaceae</taxon>
        <taxon>Pleomassaria</taxon>
    </lineage>
</organism>
<dbReference type="AlphaFoldDB" id="A0A6G1KLG9"/>
<dbReference type="InterPro" id="IPR050740">
    <property type="entry name" value="Aldehyde_DH_Superfamily"/>
</dbReference>
<dbReference type="PANTHER" id="PTHR43353">
    <property type="entry name" value="SUCCINATE-SEMIALDEHYDE DEHYDROGENASE, MITOCHONDRIAL"/>
    <property type="match status" value="1"/>
</dbReference>
<sequence length="500" mass="52757">MVLIDYKEAPEGLQVVPLWISGSAQTITSPSTLFPVTSSIKDTAIHHAVSCDPPTATLAVDAAATAFKTWRLTAPTHRRSLLLKAADILERRAEQIMAAQVAETSCPRPFAQFNVESGVTYIREIAAATSELRGTVPQRATGPDGKELGGLTVVVREPIGVVLVIPPWNGAVVLPVRAISMALAAGCTIVIKASELCPQTHHLIVSCFEEAGIPAGVLNIIQVRREDAAPVVEAIVSHKAIRKVDFIGSAAVGSKIGQVCAKYLKPILMELGGKGPALVLEDADLAKAASLCAIGATLDHGQLCFSTERIIVHKSVYDEFIPHLTAAMSQIPSAGNSVTKQSAVHAYEVLADAQEKGAKFLVGGLEHLSPTSLKPTLVANISPDARIRDEETFGPSASVYVVQSDEEAITLANDSAYGLNAAVHSKSWEHAYTVGSQLEYGQVHINAMTPTASPGGPMRGVKGSGWGQSNSIWGIHEFSVEKSLYFHPSAGSVAMIPGGH</sequence>
<evidence type="ECO:0000259" key="2">
    <source>
        <dbReference type="Pfam" id="PF00171"/>
    </source>
</evidence>
<evidence type="ECO:0000313" key="3">
    <source>
        <dbReference type="EMBL" id="KAF2713207.1"/>
    </source>
</evidence>
<feature type="domain" description="Aldehyde dehydrogenase" evidence="2">
    <location>
        <begin position="32"/>
        <end position="483"/>
    </location>
</feature>
<proteinExistence type="predicted"/>
<dbReference type="GO" id="GO:0009450">
    <property type="term" value="P:gamma-aminobutyric acid catabolic process"/>
    <property type="evidence" value="ECO:0007669"/>
    <property type="project" value="TreeGrafter"/>
</dbReference>